<keyword evidence="2" id="KW-0999">Mitochondrion inner membrane</keyword>
<comment type="subcellular location">
    <subcellularLocation>
        <location evidence="1">Mitochondrion inner membrane</location>
    </subcellularLocation>
</comment>
<protein>
    <recommendedName>
        <fullName evidence="6">Peptidase S26 domain-containing protein</fullName>
    </recommendedName>
</protein>
<dbReference type="Gene3D" id="2.10.109.10">
    <property type="entry name" value="Umud Fragment, subunit A"/>
    <property type="match status" value="1"/>
</dbReference>
<dbReference type="EMBL" id="JACGWN010000007">
    <property type="protein sequence ID" value="KAL0442549.1"/>
    <property type="molecule type" value="Genomic_DNA"/>
</dbReference>
<keyword evidence="3" id="KW-0378">Hydrolase</keyword>
<dbReference type="GO" id="GO:0006627">
    <property type="term" value="P:protein processing involved in protein targeting to mitochondrion"/>
    <property type="evidence" value="ECO:0007669"/>
    <property type="project" value="TreeGrafter"/>
</dbReference>
<dbReference type="GO" id="GO:0042720">
    <property type="term" value="C:mitochondrial inner membrane peptidase complex"/>
    <property type="evidence" value="ECO:0007669"/>
    <property type="project" value="TreeGrafter"/>
</dbReference>
<evidence type="ECO:0000313" key="7">
    <source>
        <dbReference type="EMBL" id="KAL0442549.1"/>
    </source>
</evidence>
<dbReference type="PANTHER" id="PTHR12383:SF30">
    <property type="entry name" value="MITOCHONDRIAL INNER MEMBRANE PROTEASE SUBUNIT 1-LIKE"/>
    <property type="match status" value="1"/>
</dbReference>
<feature type="domain" description="Peptidase S26" evidence="6">
    <location>
        <begin position="44"/>
        <end position="106"/>
    </location>
</feature>
<evidence type="ECO:0000256" key="5">
    <source>
        <dbReference type="ARBA" id="ARBA00023136"/>
    </source>
</evidence>
<reference evidence="7" key="1">
    <citation type="submission" date="2020-06" db="EMBL/GenBank/DDBJ databases">
        <authorList>
            <person name="Li T."/>
            <person name="Hu X."/>
            <person name="Zhang T."/>
            <person name="Song X."/>
            <person name="Zhang H."/>
            <person name="Dai N."/>
            <person name="Sheng W."/>
            <person name="Hou X."/>
            <person name="Wei L."/>
        </authorList>
    </citation>
    <scope>NUCLEOTIDE SEQUENCE</scope>
    <source>
        <strain evidence="7">KEN1</strain>
        <tissue evidence="7">Leaf</tissue>
    </source>
</reference>
<dbReference type="GO" id="GO:0004252">
    <property type="term" value="F:serine-type endopeptidase activity"/>
    <property type="evidence" value="ECO:0007669"/>
    <property type="project" value="InterPro"/>
</dbReference>
<name>A0AAW2WKU4_9LAMI</name>
<dbReference type="CDD" id="cd06530">
    <property type="entry name" value="S26_SPase_I"/>
    <property type="match status" value="1"/>
</dbReference>
<dbReference type="GO" id="GO:0006465">
    <property type="term" value="P:signal peptide processing"/>
    <property type="evidence" value="ECO:0007669"/>
    <property type="project" value="InterPro"/>
</dbReference>
<keyword evidence="5" id="KW-0472">Membrane</keyword>
<reference evidence="7" key="2">
    <citation type="journal article" date="2024" name="Plant">
        <title>Genomic evolution and insights into agronomic trait innovations of Sesamum species.</title>
        <authorList>
            <person name="Miao H."/>
            <person name="Wang L."/>
            <person name="Qu L."/>
            <person name="Liu H."/>
            <person name="Sun Y."/>
            <person name="Le M."/>
            <person name="Wang Q."/>
            <person name="Wei S."/>
            <person name="Zheng Y."/>
            <person name="Lin W."/>
            <person name="Duan Y."/>
            <person name="Cao H."/>
            <person name="Xiong S."/>
            <person name="Wang X."/>
            <person name="Wei L."/>
            <person name="Li C."/>
            <person name="Ma Q."/>
            <person name="Ju M."/>
            <person name="Zhao R."/>
            <person name="Li G."/>
            <person name="Mu C."/>
            <person name="Tian Q."/>
            <person name="Mei H."/>
            <person name="Zhang T."/>
            <person name="Gao T."/>
            <person name="Zhang H."/>
        </authorList>
    </citation>
    <scope>NUCLEOTIDE SEQUENCE</scope>
    <source>
        <strain evidence="7">KEN1</strain>
    </source>
</reference>
<evidence type="ECO:0000256" key="2">
    <source>
        <dbReference type="ARBA" id="ARBA00022792"/>
    </source>
</evidence>
<evidence type="ECO:0000256" key="4">
    <source>
        <dbReference type="ARBA" id="ARBA00023128"/>
    </source>
</evidence>
<evidence type="ECO:0000256" key="1">
    <source>
        <dbReference type="ARBA" id="ARBA00004273"/>
    </source>
</evidence>
<comment type="caution">
    <text evidence="7">The sequence shown here is derived from an EMBL/GenBank/DDBJ whole genome shotgun (WGS) entry which is preliminary data.</text>
</comment>
<gene>
    <name evidence="7" type="ORF">Slati_1977600</name>
</gene>
<dbReference type="Pfam" id="PF10502">
    <property type="entry name" value="Peptidase_S26"/>
    <property type="match status" value="1"/>
</dbReference>
<dbReference type="AlphaFoldDB" id="A0AAW2WKU4"/>
<dbReference type="InterPro" id="IPR052064">
    <property type="entry name" value="Mito_IMP1_subunit"/>
</dbReference>
<accession>A0AAW2WKU4</accession>
<dbReference type="InterPro" id="IPR019533">
    <property type="entry name" value="Peptidase_S26"/>
</dbReference>
<dbReference type="InterPro" id="IPR036286">
    <property type="entry name" value="LexA/Signal_pep-like_sf"/>
</dbReference>
<sequence>MPFAFFTSPTPTSAAALKYAVSLLLVPLRTASPAKSVFLDALQFVACGPSMLPTFNHGTYVLSESITSRLGKVGSGDAVLIRSPEEPRKVVAKRVKGVEGDVVSYVLDPSKSEQKTVVVIVFLNLFSPFLRIYKKRNAS</sequence>
<keyword evidence="4" id="KW-0496">Mitochondrion</keyword>
<proteinExistence type="predicted"/>
<evidence type="ECO:0000259" key="6">
    <source>
        <dbReference type="Pfam" id="PF10502"/>
    </source>
</evidence>
<organism evidence="7">
    <name type="scientific">Sesamum latifolium</name>
    <dbReference type="NCBI Taxonomy" id="2727402"/>
    <lineage>
        <taxon>Eukaryota</taxon>
        <taxon>Viridiplantae</taxon>
        <taxon>Streptophyta</taxon>
        <taxon>Embryophyta</taxon>
        <taxon>Tracheophyta</taxon>
        <taxon>Spermatophyta</taxon>
        <taxon>Magnoliopsida</taxon>
        <taxon>eudicotyledons</taxon>
        <taxon>Gunneridae</taxon>
        <taxon>Pentapetalae</taxon>
        <taxon>asterids</taxon>
        <taxon>lamiids</taxon>
        <taxon>Lamiales</taxon>
        <taxon>Pedaliaceae</taxon>
        <taxon>Sesamum</taxon>
    </lineage>
</organism>
<evidence type="ECO:0000256" key="3">
    <source>
        <dbReference type="ARBA" id="ARBA00022801"/>
    </source>
</evidence>
<dbReference type="PANTHER" id="PTHR12383">
    <property type="entry name" value="PROTEASE FAMILY S26 MITOCHONDRIAL INNER MEMBRANE PROTEASE-RELATED"/>
    <property type="match status" value="1"/>
</dbReference>
<dbReference type="SUPFAM" id="SSF51306">
    <property type="entry name" value="LexA/Signal peptidase"/>
    <property type="match status" value="1"/>
</dbReference>